<accession>A0A0F6WAM8</accession>
<name>A0A0F6WAM8_9BACT</name>
<protein>
    <submittedName>
        <fullName evidence="1">Uncharacterized protein</fullName>
    </submittedName>
</protein>
<dbReference type="STRING" id="927083.DB32_008830"/>
<organism evidence="1 2">
    <name type="scientific">Sandaracinus amylolyticus</name>
    <dbReference type="NCBI Taxonomy" id="927083"/>
    <lineage>
        <taxon>Bacteria</taxon>
        <taxon>Pseudomonadati</taxon>
        <taxon>Myxococcota</taxon>
        <taxon>Polyangia</taxon>
        <taxon>Polyangiales</taxon>
        <taxon>Sandaracinaceae</taxon>
        <taxon>Sandaracinus</taxon>
    </lineage>
</organism>
<gene>
    <name evidence="1" type="ORF">DB32_008830</name>
</gene>
<sequence>MSELVAEIERTLDGAIDPRERVLSWVRLLDLAVAREPDTSSAARVALTSAMVAAGRALLDAGVLELDTNVRATVAAAERYLEHPDEACWTAYEEAATASYPFGSGDGCFAIAELASSCAAGSGCRSGAGALYFVAQAIGEARLVDAVGPALAERCARARAARTLLR</sequence>
<dbReference type="RefSeq" id="WP_053238523.1">
    <property type="nucleotide sequence ID" value="NZ_CP011125.1"/>
</dbReference>
<proteinExistence type="predicted"/>
<reference evidence="1 2" key="1">
    <citation type="submission" date="2015-03" db="EMBL/GenBank/DDBJ databases">
        <title>Genome assembly of Sandaracinus amylolyticus DSM 53668.</title>
        <authorList>
            <person name="Sharma G."/>
            <person name="Subramanian S."/>
        </authorList>
    </citation>
    <scope>NUCLEOTIDE SEQUENCE [LARGE SCALE GENOMIC DNA]</scope>
    <source>
        <strain evidence="1 2">DSM 53668</strain>
    </source>
</reference>
<evidence type="ECO:0000313" key="2">
    <source>
        <dbReference type="Proteomes" id="UP000034883"/>
    </source>
</evidence>
<dbReference type="KEGG" id="samy:DB32_008830"/>
<dbReference type="EMBL" id="CP011125">
    <property type="protein sequence ID" value="AKF11681.1"/>
    <property type="molecule type" value="Genomic_DNA"/>
</dbReference>
<keyword evidence="2" id="KW-1185">Reference proteome</keyword>
<evidence type="ECO:0000313" key="1">
    <source>
        <dbReference type="EMBL" id="AKF11681.1"/>
    </source>
</evidence>
<dbReference type="AlphaFoldDB" id="A0A0F6WAM8"/>
<dbReference type="Proteomes" id="UP000034883">
    <property type="component" value="Chromosome"/>
</dbReference>